<feature type="region of interest" description="Disordered" evidence="1">
    <location>
        <begin position="227"/>
        <end position="248"/>
    </location>
</feature>
<evidence type="ECO:0000313" key="4">
    <source>
        <dbReference type="Proteomes" id="UP001497744"/>
    </source>
</evidence>
<dbReference type="PROSITE" id="PS51203">
    <property type="entry name" value="CS"/>
    <property type="match status" value="1"/>
</dbReference>
<reference evidence="3 4" key="1">
    <citation type="submission" date="2021-06" db="EMBL/GenBank/DDBJ databases">
        <title>Genome sequence of Babesia caballi.</title>
        <authorList>
            <person name="Yamagishi J."/>
            <person name="Kidaka T."/>
            <person name="Ochi A."/>
        </authorList>
    </citation>
    <scope>NUCLEOTIDE SEQUENCE [LARGE SCALE GENOMIC DNA]</scope>
    <source>
        <strain evidence="3">USDA-D6B2</strain>
    </source>
</reference>
<keyword evidence="4" id="KW-1185">Reference proteome</keyword>
<gene>
    <name evidence="3" type="ORF">BcabD6B2_02360</name>
</gene>
<dbReference type="SUPFAM" id="SSF49764">
    <property type="entry name" value="HSP20-like chaperones"/>
    <property type="match status" value="1"/>
</dbReference>
<evidence type="ECO:0000259" key="2">
    <source>
        <dbReference type="PROSITE" id="PS51203"/>
    </source>
</evidence>
<comment type="caution">
    <text evidence="3">The sequence shown here is derived from an EMBL/GenBank/DDBJ whole genome shotgun (WGS) entry which is preliminary data.</text>
</comment>
<evidence type="ECO:0000313" key="3">
    <source>
        <dbReference type="EMBL" id="GIX60801.1"/>
    </source>
</evidence>
<dbReference type="EMBL" id="BPLF01000001">
    <property type="protein sequence ID" value="GIX60801.1"/>
    <property type="molecule type" value="Genomic_DNA"/>
</dbReference>
<accession>A0AAV4LLY2</accession>
<dbReference type="RefSeq" id="XP_067712872.1">
    <property type="nucleotide sequence ID" value="XM_067856771.1"/>
</dbReference>
<proteinExistence type="predicted"/>
<dbReference type="GeneID" id="94192284"/>
<feature type="compositionally biased region" description="Basic and acidic residues" evidence="1">
    <location>
        <begin position="229"/>
        <end position="241"/>
    </location>
</feature>
<dbReference type="AlphaFoldDB" id="A0AAV4LLY2"/>
<dbReference type="CDD" id="cd06463">
    <property type="entry name" value="p23_like"/>
    <property type="match status" value="1"/>
</dbReference>
<evidence type="ECO:0000256" key="1">
    <source>
        <dbReference type="SAM" id="MobiDB-lite"/>
    </source>
</evidence>
<protein>
    <submittedName>
        <fullName evidence="3">CS domain-containing protein</fullName>
    </submittedName>
</protein>
<sequence>MAMTAVAPWIKWWKFLSWKPVEYRDMELAIASTSDKYVPNESDVEKCISNGWWDLAKRIVLLSHEEGVDLSYRVRQSIEKVQRESSELLQLLNRHYDEVDVVNVAFQWAESPQEIFLAVKFSNRWSSPGERTACSLEVKGNMLRYSSTGTQSDKLKKYQLILELHDDVLGGETRVSAVSMGRFTITLKKARPAVWNMLTKGNEKLPNQQIWWDMKDKHQEACDDFVEGQAKEAETAAKDTEGENNAEL</sequence>
<dbReference type="Proteomes" id="UP001497744">
    <property type="component" value="Unassembled WGS sequence"/>
</dbReference>
<dbReference type="Gene3D" id="2.60.40.790">
    <property type="match status" value="1"/>
</dbReference>
<feature type="domain" description="CS" evidence="2">
    <location>
        <begin position="101"/>
        <end position="199"/>
    </location>
</feature>
<dbReference type="InterPro" id="IPR008978">
    <property type="entry name" value="HSP20-like_chaperone"/>
</dbReference>
<organism evidence="3 4">
    <name type="scientific">Babesia caballi</name>
    <dbReference type="NCBI Taxonomy" id="5871"/>
    <lineage>
        <taxon>Eukaryota</taxon>
        <taxon>Sar</taxon>
        <taxon>Alveolata</taxon>
        <taxon>Apicomplexa</taxon>
        <taxon>Aconoidasida</taxon>
        <taxon>Piroplasmida</taxon>
        <taxon>Babesiidae</taxon>
        <taxon>Babesia</taxon>
    </lineage>
</organism>
<name>A0AAV4LLY2_BABCB</name>
<dbReference type="InterPro" id="IPR007052">
    <property type="entry name" value="CS_dom"/>
</dbReference>